<name>A0ACB8BNE8_9AGAM</name>
<organism evidence="1 2">
    <name type="scientific">Leucogyrophana mollusca</name>
    <dbReference type="NCBI Taxonomy" id="85980"/>
    <lineage>
        <taxon>Eukaryota</taxon>
        <taxon>Fungi</taxon>
        <taxon>Dikarya</taxon>
        <taxon>Basidiomycota</taxon>
        <taxon>Agaricomycotina</taxon>
        <taxon>Agaricomycetes</taxon>
        <taxon>Agaricomycetidae</taxon>
        <taxon>Boletales</taxon>
        <taxon>Boletales incertae sedis</taxon>
        <taxon>Leucogyrophana</taxon>
    </lineage>
</organism>
<dbReference type="EMBL" id="MU266373">
    <property type="protein sequence ID" value="KAH7927007.1"/>
    <property type="molecule type" value="Genomic_DNA"/>
</dbReference>
<protein>
    <submittedName>
        <fullName evidence="1">Uncharacterized protein</fullName>
    </submittedName>
</protein>
<evidence type="ECO:0000313" key="1">
    <source>
        <dbReference type="EMBL" id="KAH7927007.1"/>
    </source>
</evidence>
<reference evidence="1" key="1">
    <citation type="journal article" date="2021" name="New Phytol.">
        <title>Evolutionary innovations through gain and loss of genes in the ectomycorrhizal Boletales.</title>
        <authorList>
            <person name="Wu G."/>
            <person name="Miyauchi S."/>
            <person name="Morin E."/>
            <person name="Kuo A."/>
            <person name="Drula E."/>
            <person name="Varga T."/>
            <person name="Kohler A."/>
            <person name="Feng B."/>
            <person name="Cao Y."/>
            <person name="Lipzen A."/>
            <person name="Daum C."/>
            <person name="Hundley H."/>
            <person name="Pangilinan J."/>
            <person name="Johnson J."/>
            <person name="Barry K."/>
            <person name="LaButti K."/>
            <person name="Ng V."/>
            <person name="Ahrendt S."/>
            <person name="Min B."/>
            <person name="Choi I.G."/>
            <person name="Park H."/>
            <person name="Plett J.M."/>
            <person name="Magnuson J."/>
            <person name="Spatafora J.W."/>
            <person name="Nagy L.G."/>
            <person name="Henrissat B."/>
            <person name="Grigoriev I.V."/>
            <person name="Yang Z.L."/>
            <person name="Xu J."/>
            <person name="Martin F.M."/>
        </authorList>
    </citation>
    <scope>NUCLEOTIDE SEQUENCE</scope>
    <source>
        <strain evidence="1">KUC20120723A-06</strain>
    </source>
</reference>
<evidence type="ECO:0000313" key="2">
    <source>
        <dbReference type="Proteomes" id="UP000790709"/>
    </source>
</evidence>
<comment type="caution">
    <text evidence="1">The sequence shown here is derived from an EMBL/GenBank/DDBJ whole genome shotgun (WGS) entry which is preliminary data.</text>
</comment>
<dbReference type="Proteomes" id="UP000790709">
    <property type="component" value="Unassembled WGS sequence"/>
</dbReference>
<proteinExistence type="predicted"/>
<accession>A0ACB8BNE8</accession>
<keyword evidence="2" id="KW-1185">Reference proteome</keyword>
<gene>
    <name evidence="1" type="ORF">BV22DRAFT_309259</name>
</gene>
<sequence length="179" mass="19257">MPKRQPSVTTRRSESGIPVQLALRVWNAVRDIIYGGIGTATGPSQAYATSNNGAREAMPPDMPRQRRASTGGISLADSSFYAISDISSNSEPPSPMHDSQDAAPSARGGSTIIKHYVKKNYRINVFVNSQVAPRSTGATVNNDGHDNSGFNGTWTQAPRVGPSVSLSRFRRRSRGGERL</sequence>